<dbReference type="InterPro" id="IPR009080">
    <property type="entry name" value="tRNAsynth_Ia_anticodon-bd"/>
</dbReference>
<dbReference type="InterPro" id="IPR013155">
    <property type="entry name" value="M/V/L/I-tRNA-synth_anticd-bd"/>
</dbReference>
<sequence length="1001" mass="114533">MDYQFKDIEQKWQQFWAQNGTFKAEDKSAKPKYYVLDMFPYPSGAGLHVGHPLGYIASDIFARYKRLKGFNVLHPMGYDSFGLPAEQYAIQTGQHPAITTDANIATYRRQLDQIGFSFDWSREVRTSSPDYYKWTQWIFMQLFNSWYNKDTDKAESIAKLVAHFEQKGSAGINAVCDEEVLSFTADEWKALGNREQQSELLKYRLTYLRESTVNWCPALGTVLANDEVKDGFSERGGYPVEQKKMMQWSMRITAYAERLLQGLDTIDWPEPLKEMQRNWIGKSTGASVKFPIEALPKPSPEGRAFEKQENQKVSPTGGDLEGARFIEVFTTRVDTIFGVTFLVIAPEHELVTALTTPEQKADIDAYITQTKKKSELDRMADAKTVSGAFTGSYVLNPLNNERIPIWIADYVLAGYGTGAVMAVPSGDQRDYLFAKHFNLPIVPIIDIQNIETEADPTKEGKYINSDFMNGLAYKEATAAVIAKLEAIGAGKAKVNFRMRDAIFGRQRYWGEPVPVYFKDGLPHLIEEQHLPLLLPEVDKYLPTETGEPPLGRAEGWKHPEGEYELSTMPGWAGSSWYWYRYMDAHNDAAFASKEAIAYWKDVDLYIGGSEHATGHLLYSRFWNKFLKDLDLVIEEEPFKKLINQGMIQGRSNFVYRLIKTKRFISYNKLKKLESYFPALLDTIFEDSEDTVKAIVSTFKLDYDREIYNIFKENSDLTDAGVWKFKGYQFTNVDVNIVNNDVLDIEKFKKWRPDFADAQFILENGKYICGHEVEKMSKSKFNVVNPDDIISRYGADTLRMYEMFLGPLEQSKPWNTNGIEGVFKFLRKFWRLFHNEAWEFSVSDAEPSKAELKSLHKIIRKVEEDVERFSFNTSVSSFMIAVNELTDLKCNNRAILQDMVIVLSSYAPHICEELWTLLGNPAGSLSYAPYPKFNSAYLVEDEFAYPISINGKTKMNLNISLSLEPKAIEEFVLANADVQRYLDGKAPKKVIVVKGRIVNMVV</sequence>
<feature type="domain" description="Methionyl/Valyl/Leucyl/Isoleucyl-tRNA synthetase anticodon-binding" evidence="12">
    <location>
        <begin position="851"/>
        <end position="963"/>
    </location>
</feature>
<dbReference type="Pfam" id="PF00133">
    <property type="entry name" value="tRNA-synt_1"/>
    <property type="match status" value="1"/>
</dbReference>
<evidence type="ECO:0000256" key="10">
    <source>
        <dbReference type="RuleBase" id="RU363035"/>
    </source>
</evidence>
<dbReference type="SUPFAM" id="SSF50677">
    <property type="entry name" value="ValRS/IleRS/LeuRS editing domain"/>
    <property type="match status" value="1"/>
</dbReference>
<keyword evidence="6 9" id="KW-0648">Protein biosynthesis</keyword>
<evidence type="ECO:0000256" key="7">
    <source>
        <dbReference type="ARBA" id="ARBA00023146"/>
    </source>
</evidence>
<dbReference type="Gene3D" id="3.90.740.10">
    <property type="entry name" value="Valyl/Leucyl/Isoleucyl-tRNA synthetase, editing domain"/>
    <property type="match status" value="1"/>
</dbReference>
<protein>
    <recommendedName>
        <fullName evidence="9">Leucine--tRNA ligase</fullName>
        <ecNumber evidence="9">6.1.1.4</ecNumber>
    </recommendedName>
    <alternativeName>
        <fullName evidence="9">Leucyl-tRNA synthetase</fullName>
        <shortName evidence="9">LeuRS</shortName>
    </alternativeName>
</protein>
<evidence type="ECO:0000259" key="12">
    <source>
        <dbReference type="Pfam" id="PF08264"/>
    </source>
</evidence>
<comment type="caution">
    <text evidence="15">The sequence shown here is derived from an EMBL/GenBank/DDBJ whole genome shotgun (WGS) entry which is preliminary data.</text>
</comment>
<dbReference type="PANTHER" id="PTHR43740">
    <property type="entry name" value="LEUCYL-TRNA SYNTHETASE"/>
    <property type="match status" value="1"/>
</dbReference>
<dbReference type="EMBL" id="JACHCB010000013">
    <property type="protein sequence ID" value="MBB6111685.1"/>
    <property type="molecule type" value="Genomic_DNA"/>
</dbReference>
<dbReference type="HAMAP" id="MF_00049_B">
    <property type="entry name" value="Leu_tRNA_synth_B"/>
    <property type="match status" value="1"/>
</dbReference>
<gene>
    <name evidence="9" type="primary">leuS</name>
    <name evidence="15" type="ORF">HDF23_004456</name>
</gene>
<evidence type="ECO:0000313" key="15">
    <source>
        <dbReference type="EMBL" id="MBB6111685.1"/>
    </source>
</evidence>
<dbReference type="Gene3D" id="3.40.50.620">
    <property type="entry name" value="HUPs"/>
    <property type="match status" value="3"/>
</dbReference>
<feature type="binding site" evidence="9">
    <location>
        <position position="777"/>
    </location>
    <ligand>
        <name>ATP</name>
        <dbReference type="ChEBI" id="CHEBI:30616"/>
    </ligand>
</feature>
<dbReference type="Gene3D" id="1.10.730.10">
    <property type="entry name" value="Isoleucyl-tRNA Synthetase, Domain 1"/>
    <property type="match status" value="1"/>
</dbReference>
<evidence type="ECO:0000256" key="4">
    <source>
        <dbReference type="ARBA" id="ARBA00022741"/>
    </source>
</evidence>
<keyword evidence="3 9" id="KW-0436">Ligase</keyword>
<evidence type="ECO:0000256" key="8">
    <source>
        <dbReference type="ARBA" id="ARBA00047469"/>
    </source>
</evidence>
<dbReference type="Pfam" id="PF13603">
    <property type="entry name" value="tRNA-synt_1_2"/>
    <property type="match status" value="1"/>
</dbReference>
<dbReference type="InterPro" id="IPR014729">
    <property type="entry name" value="Rossmann-like_a/b/a_fold"/>
</dbReference>
<keyword evidence="5 9" id="KW-0067">ATP-binding</keyword>
<evidence type="ECO:0000259" key="11">
    <source>
        <dbReference type="Pfam" id="PF00133"/>
    </source>
</evidence>
<dbReference type="SUPFAM" id="SSF52374">
    <property type="entry name" value="Nucleotidylyl transferase"/>
    <property type="match status" value="1"/>
</dbReference>
<dbReference type="InterPro" id="IPR009008">
    <property type="entry name" value="Val/Leu/Ile-tRNA-synth_edit"/>
</dbReference>
<evidence type="ECO:0000256" key="1">
    <source>
        <dbReference type="ARBA" id="ARBA00005594"/>
    </source>
</evidence>
<dbReference type="InterPro" id="IPR002302">
    <property type="entry name" value="Leu-tRNA-ligase"/>
</dbReference>
<dbReference type="EC" id="6.1.1.4" evidence="9"/>
<keyword evidence="7 9" id="KW-0030">Aminoacyl-tRNA synthetase</keyword>
<feature type="short sequence motif" description="'KMSKS' region" evidence="9">
    <location>
        <begin position="774"/>
        <end position="778"/>
    </location>
</feature>
<feature type="domain" description="Methionyl/Leucyl tRNA synthetase" evidence="13">
    <location>
        <begin position="38"/>
        <end position="144"/>
    </location>
</feature>
<dbReference type="RefSeq" id="WP_076376149.1">
    <property type="nucleotide sequence ID" value="NZ_FTMG01000013.1"/>
</dbReference>
<comment type="caution">
    <text evidence="9">Lacks conserved residue(s) required for the propagation of feature annotation.</text>
</comment>
<evidence type="ECO:0000256" key="3">
    <source>
        <dbReference type="ARBA" id="ARBA00022598"/>
    </source>
</evidence>
<evidence type="ECO:0000256" key="5">
    <source>
        <dbReference type="ARBA" id="ARBA00022840"/>
    </source>
</evidence>
<evidence type="ECO:0000259" key="14">
    <source>
        <dbReference type="Pfam" id="PF13603"/>
    </source>
</evidence>
<dbReference type="PANTHER" id="PTHR43740:SF2">
    <property type="entry name" value="LEUCINE--TRNA LIGASE, MITOCHONDRIAL"/>
    <property type="match status" value="1"/>
</dbReference>
<dbReference type="InterPro" id="IPR015413">
    <property type="entry name" value="Methionyl/Leucyl_tRNA_Synth"/>
</dbReference>
<dbReference type="PROSITE" id="PS00178">
    <property type="entry name" value="AA_TRNA_LIGASE_I"/>
    <property type="match status" value="1"/>
</dbReference>
<evidence type="ECO:0000256" key="6">
    <source>
        <dbReference type="ARBA" id="ARBA00022917"/>
    </source>
</evidence>
<dbReference type="InterPro" id="IPR025709">
    <property type="entry name" value="Leu_tRNA-synth_edit"/>
</dbReference>
<evidence type="ECO:0000256" key="2">
    <source>
        <dbReference type="ARBA" id="ARBA00022490"/>
    </source>
</evidence>
<feature type="domain" description="Leucyl-tRNA synthetase editing" evidence="14">
    <location>
        <begin position="325"/>
        <end position="485"/>
    </location>
</feature>
<comment type="catalytic activity">
    <reaction evidence="8 9">
        <text>tRNA(Leu) + L-leucine + ATP = L-leucyl-tRNA(Leu) + AMP + diphosphate</text>
        <dbReference type="Rhea" id="RHEA:11688"/>
        <dbReference type="Rhea" id="RHEA-COMP:9613"/>
        <dbReference type="Rhea" id="RHEA-COMP:9622"/>
        <dbReference type="ChEBI" id="CHEBI:30616"/>
        <dbReference type="ChEBI" id="CHEBI:33019"/>
        <dbReference type="ChEBI" id="CHEBI:57427"/>
        <dbReference type="ChEBI" id="CHEBI:78442"/>
        <dbReference type="ChEBI" id="CHEBI:78494"/>
        <dbReference type="ChEBI" id="CHEBI:456215"/>
        <dbReference type="EC" id="6.1.1.4"/>
    </reaction>
</comment>
<comment type="similarity">
    <text evidence="1 9 10">Belongs to the class-I aminoacyl-tRNA synthetase family.</text>
</comment>
<evidence type="ECO:0000256" key="9">
    <source>
        <dbReference type="HAMAP-Rule" id="MF_00049"/>
    </source>
</evidence>
<evidence type="ECO:0000259" key="13">
    <source>
        <dbReference type="Pfam" id="PF09334"/>
    </source>
</evidence>
<keyword evidence="16" id="KW-1185">Reference proteome</keyword>
<accession>A0ABR6PPL8</accession>
<feature type="domain" description="Aminoacyl-tRNA synthetase class Ia" evidence="11">
    <location>
        <begin position="770"/>
        <end position="800"/>
    </location>
</feature>
<keyword evidence="2 9" id="KW-0963">Cytoplasm</keyword>
<comment type="subcellular location">
    <subcellularLocation>
        <location evidence="9">Cytoplasm</location>
    </subcellularLocation>
</comment>
<dbReference type="InterPro" id="IPR001412">
    <property type="entry name" value="aa-tRNA-synth_I_CS"/>
</dbReference>
<organism evidence="15 16">
    <name type="scientific">Mucilaginibacter lappiensis</name>
    <dbReference type="NCBI Taxonomy" id="354630"/>
    <lineage>
        <taxon>Bacteria</taxon>
        <taxon>Pseudomonadati</taxon>
        <taxon>Bacteroidota</taxon>
        <taxon>Sphingobacteriia</taxon>
        <taxon>Sphingobacteriales</taxon>
        <taxon>Sphingobacteriaceae</taxon>
        <taxon>Mucilaginibacter</taxon>
    </lineage>
</organism>
<reference evidence="15 16" key="1">
    <citation type="submission" date="2020-08" db="EMBL/GenBank/DDBJ databases">
        <title>Genomic Encyclopedia of Type Strains, Phase IV (KMG-V): Genome sequencing to study the core and pangenomes of soil and plant-associated prokaryotes.</title>
        <authorList>
            <person name="Whitman W."/>
        </authorList>
    </citation>
    <scope>NUCLEOTIDE SEQUENCE [LARGE SCALE GENOMIC DNA]</scope>
    <source>
        <strain evidence="15 16">ANJLi2</strain>
    </source>
</reference>
<dbReference type="InterPro" id="IPR002300">
    <property type="entry name" value="aa-tRNA-synth_Ia"/>
</dbReference>
<dbReference type="PRINTS" id="PR00985">
    <property type="entry name" value="TRNASYNTHLEU"/>
</dbReference>
<name>A0ABR6PPL8_9SPHI</name>
<keyword evidence="4 9" id="KW-0547">Nucleotide-binding</keyword>
<dbReference type="Pfam" id="PF08264">
    <property type="entry name" value="Anticodon_1"/>
    <property type="match status" value="1"/>
</dbReference>
<proteinExistence type="inferred from homology"/>
<evidence type="ECO:0000313" key="16">
    <source>
        <dbReference type="Proteomes" id="UP000541583"/>
    </source>
</evidence>
<dbReference type="CDD" id="cd07958">
    <property type="entry name" value="Anticodon_Ia_Leu_BEm"/>
    <property type="match status" value="1"/>
</dbReference>
<dbReference type="Pfam" id="PF09334">
    <property type="entry name" value="tRNA-synt_1g"/>
    <property type="match status" value="1"/>
</dbReference>
<dbReference type="GO" id="GO:0004823">
    <property type="term" value="F:leucine-tRNA ligase activity"/>
    <property type="evidence" value="ECO:0007669"/>
    <property type="project" value="UniProtKB-EC"/>
</dbReference>
<dbReference type="Proteomes" id="UP000541583">
    <property type="component" value="Unassembled WGS sequence"/>
</dbReference>
<dbReference type="SUPFAM" id="SSF47323">
    <property type="entry name" value="Anticodon-binding domain of a subclass of class I aminoacyl-tRNA synthetases"/>
    <property type="match status" value="1"/>
</dbReference>